<reference evidence="5" key="1">
    <citation type="submission" date="2025-08" db="UniProtKB">
        <authorList>
            <consortium name="Ensembl"/>
        </authorList>
    </citation>
    <scope>IDENTIFICATION</scope>
</reference>
<dbReference type="KEGG" id="cvg:107083714"/>
<feature type="domain" description="TNFR-Cys" evidence="4">
    <location>
        <begin position="139"/>
        <end position="179"/>
    </location>
</feature>
<comment type="caution">
    <text evidence="1">Lacks conserved residue(s) required for the propagation of feature annotation.</text>
</comment>
<feature type="repeat" description="TNFR-Cys" evidence="1">
    <location>
        <begin position="139"/>
        <end position="179"/>
    </location>
</feature>
<dbReference type="GeneID" id="107083714"/>
<accession>A0A3Q2FS54</accession>
<keyword evidence="2" id="KW-0812">Transmembrane</keyword>
<feature type="signal peptide" evidence="3">
    <location>
        <begin position="1"/>
        <end position="17"/>
    </location>
</feature>
<dbReference type="STRING" id="28743.ENSCVAP00000009125"/>
<dbReference type="Pfam" id="PF00020">
    <property type="entry name" value="TNFR_c6"/>
    <property type="match status" value="2"/>
</dbReference>
<keyword evidence="1" id="KW-1015">Disulfide bond</keyword>
<dbReference type="CTD" id="958"/>
<evidence type="ECO:0000313" key="5">
    <source>
        <dbReference type="Ensembl" id="ENSCVAP00000009125.1"/>
    </source>
</evidence>
<evidence type="ECO:0000256" key="2">
    <source>
        <dbReference type="SAM" id="Phobius"/>
    </source>
</evidence>
<name>A0A3Q2FS54_CYPVA</name>
<dbReference type="SUPFAM" id="SSF57586">
    <property type="entry name" value="TNF receptor-like"/>
    <property type="match status" value="2"/>
</dbReference>
<dbReference type="AlphaFoldDB" id="A0A3Q2FS54"/>
<sequence>MFRPLLLLLSALMVVRAAEHLCDTLTQYEKGAQCCQMCEPGKKMIDNNCHAPKCEPCGKDEYLDTYSTEAKCERQPYCDPNKNFVVPVHQIDKKTDCTCKPGFHCSGKACLSCLPHKTCGPGEGVLHKGSPTHDTECQSCPEGTFSNETSMNDGCVKHTECPLGYIATVPGTAQTDTVCEIQRSHVILPIVLTVVIIALILAGVLFYLKSRKCLKNRKKMVNVCVECIGPKVEPKEDPTKLMLEKTPVETEDASIPSGISEEHGRSENGKIVCPVVEEGKAECLSRQESQLSASSTVSYN</sequence>
<keyword evidence="3" id="KW-0732">Signal</keyword>
<dbReference type="OMA" id="QTHDTVC"/>
<dbReference type="GO" id="GO:0009897">
    <property type="term" value="C:external side of plasma membrane"/>
    <property type="evidence" value="ECO:0007669"/>
    <property type="project" value="TreeGrafter"/>
</dbReference>
<dbReference type="InterPro" id="IPR001368">
    <property type="entry name" value="TNFR/NGFR_Cys_rich_reg"/>
</dbReference>
<keyword evidence="2" id="KW-0472">Membrane</keyword>
<evidence type="ECO:0000256" key="3">
    <source>
        <dbReference type="SAM" id="SignalP"/>
    </source>
</evidence>
<dbReference type="OrthoDB" id="10031141at2759"/>
<dbReference type="GO" id="GO:0002768">
    <property type="term" value="P:immune response-regulating cell surface receptor signaling pathway"/>
    <property type="evidence" value="ECO:0007669"/>
    <property type="project" value="TreeGrafter"/>
</dbReference>
<protein>
    <submittedName>
        <fullName evidence="5">CD40 molecule, TNF receptor superfamily member 5</fullName>
    </submittedName>
</protein>
<organism evidence="5 6">
    <name type="scientific">Cyprinodon variegatus</name>
    <name type="common">Sheepshead minnow</name>
    <dbReference type="NCBI Taxonomy" id="28743"/>
    <lineage>
        <taxon>Eukaryota</taxon>
        <taxon>Metazoa</taxon>
        <taxon>Chordata</taxon>
        <taxon>Craniata</taxon>
        <taxon>Vertebrata</taxon>
        <taxon>Euteleostomi</taxon>
        <taxon>Actinopterygii</taxon>
        <taxon>Neopterygii</taxon>
        <taxon>Teleostei</taxon>
        <taxon>Neoteleostei</taxon>
        <taxon>Acanthomorphata</taxon>
        <taxon>Ovalentaria</taxon>
        <taxon>Atherinomorphae</taxon>
        <taxon>Cyprinodontiformes</taxon>
        <taxon>Cyprinodontidae</taxon>
        <taxon>Cyprinodon</taxon>
    </lineage>
</organism>
<evidence type="ECO:0000313" key="6">
    <source>
        <dbReference type="Proteomes" id="UP000265020"/>
    </source>
</evidence>
<evidence type="ECO:0000256" key="1">
    <source>
        <dbReference type="PROSITE-ProRule" id="PRU00206"/>
    </source>
</evidence>
<dbReference type="PROSITE" id="PS50050">
    <property type="entry name" value="TNFR_NGFR_2"/>
    <property type="match status" value="1"/>
</dbReference>
<dbReference type="GeneTree" id="ENSGT00940000166581"/>
<keyword evidence="2" id="KW-1133">Transmembrane helix</keyword>
<dbReference type="Gene3D" id="2.10.50.10">
    <property type="entry name" value="Tumor Necrosis Factor Receptor, subunit A, domain 2"/>
    <property type="match status" value="3"/>
</dbReference>
<keyword evidence="6" id="KW-1185">Reference proteome</keyword>
<feature type="disulfide bond" evidence="1">
    <location>
        <begin position="140"/>
        <end position="155"/>
    </location>
</feature>
<feature type="disulfide bond" evidence="1">
    <location>
        <begin position="161"/>
        <end position="179"/>
    </location>
</feature>
<proteinExistence type="predicted"/>
<reference evidence="5" key="2">
    <citation type="submission" date="2025-09" db="UniProtKB">
        <authorList>
            <consortium name="Ensembl"/>
        </authorList>
    </citation>
    <scope>IDENTIFICATION</scope>
</reference>
<dbReference type="InterPro" id="IPR052135">
    <property type="entry name" value="TNFRSF5"/>
</dbReference>
<feature type="chain" id="PRO_5018544046" evidence="3">
    <location>
        <begin position="18"/>
        <end position="300"/>
    </location>
</feature>
<feature type="transmembrane region" description="Helical" evidence="2">
    <location>
        <begin position="186"/>
        <end position="208"/>
    </location>
</feature>
<dbReference type="Proteomes" id="UP000265020">
    <property type="component" value="Unassembled WGS sequence"/>
</dbReference>
<dbReference type="RefSeq" id="XP_015228622.1">
    <property type="nucleotide sequence ID" value="XM_015373136.1"/>
</dbReference>
<dbReference type="GO" id="GO:0035631">
    <property type="term" value="C:CD40 receptor complex"/>
    <property type="evidence" value="ECO:0007669"/>
    <property type="project" value="TreeGrafter"/>
</dbReference>
<dbReference type="Ensembl" id="ENSCVAT00000000470.1">
    <property type="protein sequence ID" value="ENSCVAP00000009125.1"/>
    <property type="gene ID" value="ENSCVAG00000011030.1"/>
</dbReference>
<dbReference type="PANTHER" id="PTHR46875">
    <property type="entry name" value="TUMOR NECROSIS FACTOR RECEPTOR SUPERFAMILY MEMBER 5"/>
    <property type="match status" value="1"/>
</dbReference>
<evidence type="ECO:0000259" key="4">
    <source>
        <dbReference type="PROSITE" id="PS50050"/>
    </source>
</evidence>
<dbReference type="SMART" id="SM00208">
    <property type="entry name" value="TNFR"/>
    <property type="match status" value="2"/>
</dbReference>
<dbReference type="PANTHER" id="PTHR46875:SF3">
    <property type="entry name" value="CD40 MOLECULE, TNF RECEPTOR SUPERFAMILY MEMBER 5"/>
    <property type="match status" value="1"/>
</dbReference>